<gene>
    <name evidence="1" type="ORF">FIA58_000155</name>
</gene>
<sequence length="140" mass="15042">MNQIIRNGDSVVFSSSGPIMLLPPLPVTAIKATGETTINGKKVCIEGDEKKVEISCSYTVPPFMIPGSGKLKIQSLSPEQLTKKTKSGTKSLILKGKLFIAIFEVESPAKQPPPTNAPDPLPFYIVKGEFIANNTKIKAT</sequence>
<protein>
    <submittedName>
        <fullName evidence="1">Uncharacterized protein</fullName>
    </submittedName>
</protein>
<dbReference type="Proteomes" id="UP000817854">
    <property type="component" value="Unassembled WGS sequence"/>
</dbReference>
<evidence type="ECO:0000313" key="1">
    <source>
        <dbReference type="EMBL" id="NHN24074.1"/>
    </source>
</evidence>
<accession>A0ABX0IJS1</accession>
<reference evidence="1 2" key="3">
    <citation type="submission" date="2020-02" db="EMBL/GenBank/DDBJ databases">
        <title>Flavobacterium profundi sp. nov., isolated from a deep-sea seamount.</title>
        <authorList>
            <person name="Zhang D.-C."/>
        </authorList>
    </citation>
    <scope>NUCLEOTIDE SEQUENCE [LARGE SCALE GENOMIC DNA]</scope>
    <source>
        <strain evidence="1 2">EC11</strain>
    </source>
</reference>
<comment type="caution">
    <text evidence="1">The sequence shown here is derived from an EMBL/GenBank/DDBJ whole genome shotgun (WGS) entry which is preliminary data.</text>
</comment>
<dbReference type="Pfam" id="PF19267">
    <property type="entry name" value="CIS_spike_tip"/>
    <property type="match status" value="1"/>
</dbReference>
<organism evidence="1 2">
    <name type="scientific">Flavobacterium jejuense</name>
    <dbReference type="NCBI Taxonomy" id="1544455"/>
    <lineage>
        <taxon>Bacteria</taxon>
        <taxon>Pseudomonadati</taxon>
        <taxon>Bacteroidota</taxon>
        <taxon>Flavobacteriia</taxon>
        <taxon>Flavobacteriales</taxon>
        <taxon>Flavobacteriaceae</taxon>
        <taxon>Flavobacterium</taxon>
    </lineage>
</organism>
<proteinExistence type="predicted"/>
<reference evidence="2" key="1">
    <citation type="submission" date="2019-05" db="EMBL/GenBank/DDBJ databases">
        <title>Flavobacterium profundi sp. nov., isolated from a deep-sea seamount.</title>
        <authorList>
            <person name="Zhang D.-C."/>
        </authorList>
    </citation>
    <scope>NUCLEOTIDE SEQUENCE [LARGE SCALE GENOMIC DNA]</scope>
    <source>
        <strain evidence="2">EC11</strain>
    </source>
</reference>
<dbReference type="EMBL" id="VEVQ02000001">
    <property type="protein sequence ID" value="NHN24074.1"/>
    <property type="molecule type" value="Genomic_DNA"/>
</dbReference>
<dbReference type="InterPro" id="IPR045362">
    <property type="entry name" value="CIS_spike_tip"/>
</dbReference>
<name>A0ABX0IJS1_9FLAO</name>
<evidence type="ECO:0000313" key="2">
    <source>
        <dbReference type="Proteomes" id="UP000817854"/>
    </source>
</evidence>
<keyword evidence="2" id="KW-1185">Reference proteome</keyword>
<dbReference type="RefSeq" id="WP_140958784.1">
    <property type="nucleotide sequence ID" value="NZ_VEVQ02000001.1"/>
</dbReference>
<reference evidence="1 2" key="2">
    <citation type="submission" date="2019-05" db="EMBL/GenBank/DDBJ databases">
        <authorList>
            <person name="Lianzixin W."/>
        </authorList>
    </citation>
    <scope>NUCLEOTIDE SEQUENCE [LARGE SCALE GENOMIC DNA]</scope>
    <source>
        <strain evidence="1 2">EC11</strain>
    </source>
</reference>